<evidence type="ECO:0000256" key="1">
    <source>
        <dbReference type="SAM" id="Phobius"/>
    </source>
</evidence>
<keyword evidence="3" id="KW-1185">Reference proteome</keyword>
<keyword evidence="1" id="KW-0812">Transmembrane</keyword>
<feature type="transmembrane region" description="Helical" evidence="1">
    <location>
        <begin position="58"/>
        <end position="77"/>
    </location>
</feature>
<keyword evidence="1" id="KW-1133">Transmembrane helix</keyword>
<evidence type="ECO:0000313" key="3">
    <source>
        <dbReference type="Proteomes" id="UP000688137"/>
    </source>
</evidence>
<feature type="transmembrane region" description="Helical" evidence="1">
    <location>
        <begin position="159"/>
        <end position="178"/>
    </location>
</feature>
<dbReference type="EMBL" id="CAJJDM010000111">
    <property type="protein sequence ID" value="CAD8098868.1"/>
    <property type="molecule type" value="Genomic_DNA"/>
</dbReference>
<protein>
    <recommendedName>
        <fullName evidence="4">Transmembrane protein</fullName>
    </recommendedName>
</protein>
<accession>A0A8S1P7M7</accession>
<dbReference type="OMA" id="YNYGYSC"/>
<gene>
    <name evidence="2" type="ORF">PPRIM_AZ9-3.1.T1080051</name>
</gene>
<dbReference type="AlphaFoldDB" id="A0A8S1P7M7"/>
<feature type="transmembrane region" description="Helical" evidence="1">
    <location>
        <begin position="31"/>
        <end position="52"/>
    </location>
</feature>
<proteinExistence type="predicted"/>
<dbReference type="Proteomes" id="UP000688137">
    <property type="component" value="Unassembled WGS sequence"/>
</dbReference>
<sequence>MPNLFNKWTLRFYDPSHETQFQEKLNIQRLYFFRTLLVIGILTCFIAMIIFIVQSAQIHIVIFMASLTIIHIIFLFFSLKLQPYLKNIFTLLYVSYVAAGTLITYAQDDVPLYNYGYSCCLLYLTVLQYSDVKFKAIFIFSTQCVVLGVFVNFQFDKLSYIVFCILMMFQQGIITYLFEYTSRLEFSQLFTIKSQQQIIYEFVQDPLFAISFNKKINSFELEFVNKNFELYYQKDYNGNQFKEFLRTYTIGIKILENSNCLCLNRSIQKQQNLEEYLFDLINNQKLKQDQKVISIEAIGDKGKLNIEIARFQYQKSILILIIRKNQTKLQIEKYENNIKLFKEKFQQVLMLIGNKLEENYKSLLQLNDTQCFDNYILRQYYCNIEFSLNYIKNHLIYLQKGKMSFLKQQIEEFTIHKLNRALSNYFIHYCYQYKKQFQLDCSYDVEQQIIYLNTRLLTQLLINCFNKIVKISQHQSIIQLKIDKKIIKNTKYNLNQDLQLISFSYIFEHKNYIDKMESQFSQSIISDSQQQFEIECIVNQIILKILSPFNIISTNSLYQQDVQNYQTTLKFLIYTDQTQLDPSFTKYIQNQNLGY</sequence>
<feature type="transmembrane region" description="Helical" evidence="1">
    <location>
        <begin position="89"/>
        <end position="106"/>
    </location>
</feature>
<organism evidence="2 3">
    <name type="scientific">Paramecium primaurelia</name>
    <dbReference type="NCBI Taxonomy" id="5886"/>
    <lineage>
        <taxon>Eukaryota</taxon>
        <taxon>Sar</taxon>
        <taxon>Alveolata</taxon>
        <taxon>Ciliophora</taxon>
        <taxon>Intramacronucleata</taxon>
        <taxon>Oligohymenophorea</taxon>
        <taxon>Peniculida</taxon>
        <taxon>Parameciidae</taxon>
        <taxon>Paramecium</taxon>
    </lineage>
</organism>
<evidence type="ECO:0008006" key="4">
    <source>
        <dbReference type="Google" id="ProtNLM"/>
    </source>
</evidence>
<evidence type="ECO:0000313" key="2">
    <source>
        <dbReference type="EMBL" id="CAD8098868.1"/>
    </source>
</evidence>
<keyword evidence="1" id="KW-0472">Membrane</keyword>
<feature type="transmembrane region" description="Helical" evidence="1">
    <location>
        <begin position="136"/>
        <end position="153"/>
    </location>
</feature>
<name>A0A8S1P7M7_PARPR</name>
<reference evidence="2" key="1">
    <citation type="submission" date="2021-01" db="EMBL/GenBank/DDBJ databases">
        <authorList>
            <consortium name="Genoscope - CEA"/>
            <person name="William W."/>
        </authorList>
    </citation>
    <scope>NUCLEOTIDE SEQUENCE</scope>
</reference>
<comment type="caution">
    <text evidence="2">The sequence shown here is derived from an EMBL/GenBank/DDBJ whole genome shotgun (WGS) entry which is preliminary data.</text>
</comment>